<dbReference type="EMBL" id="CAGKOT010000019">
    <property type="protein sequence ID" value="CAB5364174.1"/>
    <property type="molecule type" value="Genomic_DNA"/>
</dbReference>
<comment type="caution">
    <text evidence="7">The sequence shown here is derived from an EMBL/GenBank/DDBJ whole genome shotgun (WGS) entry which is preliminary data.</text>
</comment>
<dbReference type="PANTHER" id="PTHR23112">
    <property type="entry name" value="G PROTEIN-COUPLED RECEPTOR 157-RELATED"/>
    <property type="match status" value="1"/>
</dbReference>
<keyword evidence="3 5" id="KW-1133">Transmembrane helix</keyword>
<evidence type="ECO:0000256" key="5">
    <source>
        <dbReference type="SAM" id="Phobius"/>
    </source>
</evidence>
<name>A0A915Z793_9GLOM</name>
<dbReference type="PANTHER" id="PTHR23112:SF0">
    <property type="entry name" value="TRANSMEMBRANE PROTEIN 116"/>
    <property type="match status" value="1"/>
</dbReference>
<comment type="subcellular location">
    <subcellularLocation>
        <location evidence="1">Membrane</location>
        <topology evidence="1">Multi-pass membrane protein</topology>
    </subcellularLocation>
</comment>
<dbReference type="AlphaFoldDB" id="A0A915Z793"/>
<feature type="transmembrane region" description="Helical" evidence="5">
    <location>
        <begin position="112"/>
        <end position="137"/>
    </location>
</feature>
<dbReference type="OrthoDB" id="2438498at2759"/>
<dbReference type="SUPFAM" id="SSF81321">
    <property type="entry name" value="Family A G protein-coupled receptor-like"/>
    <property type="match status" value="1"/>
</dbReference>
<feature type="transmembrane region" description="Helical" evidence="5">
    <location>
        <begin position="20"/>
        <end position="42"/>
    </location>
</feature>
<evidence type="ECO:0000259" key="6">
    <source>
        <dbReference type="PROSITE" id="PS50262"/>
    </source>
</evidence>
<organism evidence="7 8">
    <name type="scientific">Rhizophagus irregularis</name>
    <dbReference type="NCBI Taxonomy" id="588596"/>
    <lineage>
        <taxon>Eukaryota</taxon>
        <taxon>Fungi</taxon>
        <taxon>Fungi incertae sedis</taxon>
        <taxon>Mucoromycota</taxon>
        <taxon>Glomeromycotina</taxon>
        <taxon>Glomeromycetes</taxon>
        <taxon>Glomerales</taxon>
        <taxon>Glomeraceae</taxon>
        <taxon>Rhizophagus</taxon>
    </lineage>
</organism>
<feature type="transmembrane region" description="Helical" evidence="5">
    <location>
        <begin position="186"/>
        <end position="207"/>
    </location>
</feature>
<evidence type="ECO:0000313" key="8">
    <source>
        <dbReference type="Proteomes" id="UP000684084"/>
    </source>
</evidence>
<feature type="transmembrane region" description="Helical" evidence="5">
    <location>
        <begin position="149"/>
        <end position="166"/>
    </location>
</feature>
<keyword evidence="2 5" id="KW-0812">Transmembrane</keyword>
<feature type="transmembrane region" description="Helical" evidence="5">
    <location>
        <begin position="243"/>
        <end position="262"/>
    </location>
</feature>
<feature type="transmembrane region" description="Helical" evidence="5">
    <location>
        <begin position="268"/>
        <end position="291"/>
    </location>
</feature>
<dbReference type="GO" id="GO:0007189">
    <property type="term" value="P:adenylate cyclase-activating G protein-coupled receptor signaling pathway"/>
    <property type="evidence" value="ECO:0007669"/>
    <property type="project" value="TreeGrafter"/>
</dbReference>
<evidence type="ECO:0000256" key="1">
    <source>
        <dbReference type="ARBA" id="ARBA00004141"/>
    </source>
</evidence>
<accession>A0A915Z793</accession>
<dbReference type="Proteomes" id="UP000684084">
    <property type="component" value="Unassembled WGS sequence"/>
</dbReference>
<dbReference type="VEuPathDB" id="FungiDB:RhiirFUN_005923"/>
<feature type="domain" description="G-protein coupled receptors family 1 profile" evidence="6">
    <location>
        <begin position="33"/>
        <end position="293"/>
    </location>
</feature>
<reference evidence="7" key="1">
    <citation type="submission" date="2020-05" db="EMBL/GenBank/DDBJ databases">
        <authorList>
            <person name="Rincon C."/>
            <person name="Sanders R I."/>
            <person name="Robbins C."/>
            <person name="Chaturvedi A."/>
        </authorList>
    </citation>
    <scope>NUCLEOTIDE SEQUENCE</scope>
    <source>
        <strain evidence="7">CHB12</strain>
    </source>
</reference>
<dbReference type="GO" id="GO:0004930">
    <property type="term" value="F:G protein-coupled receptor activity"/>
    <property type="evidence" value="ECO:0007669"/>
    <property type="project" value="TreeGrafter"/>
</dbReference>
<feature type="transmembrane region" description="Helical" evidence="5">
    <location>
        <begin position="62"/>
        <end position="83"/>
    </location>
</feature>
<sequence>MLRKKYMQTFYIFFRYIKFYYFNFVVTSYGTIKSCVYLYIFYRTYLRWKFDYDKITLLSVRFPFYIAITDFLFSIIILIDFSYTASNASALSNATKEEDILWPSPYCEILGFFNTAFTLLNMLLVGSLSITTWLRVVQEYYFSWGRYDYKVWSPICLISFIIPLISVHDFGSQVYWCGINEYDNSLISTFLLVTILLTLITIVFCYMHVLKLIHNVREDSPIENSEADIQRHNNIEKKILKKVMAYILVFIFQYIPLLLSDIFKLLKINYIILLNALSLSAISIGGISNLIQYIRNEKFLLVHRNNNDLNDNINLEEREQTKSSKL</sequence>
<evidence type="ECO:0000313" key="7">
    <source>
        <dbReference type="EMBL" id="CAB5364174.1"/>
    </source>
</evidence>
<protein>
    <recommendedName>
        <fullName evidence="6">G-protein coupled receptors family 1 profile domain-containing protein</fullName>
    </recommendedName>
</protein>
<dbReference type="InterPro" id="IPR017452">
    <property type="entry name" value="GPCR_Rhodpsn_7TM"/>
</dbReference>
<proteinExistence type="predicted"/>
<dbReference type="GO" id="GO:0005886">
    <property type="term" value="C:plasma membrane"/>
    <property type="evidence" value="ECO:0007669"/>
    <property type="project" value="TreeGrafter"/>
</dbReference>
<evidence type="ECO:0000256" key="2">
    <source>
        <dbReference type="ARBA" id="ARBA00022692"/>
    </source>
</evidence>
<evidence type="ECO:0000256" key="3">
    <source>
        <dbReference type="ARBA" id="ARBA00022989"/>
    </source>
</evidence>
<evidence type="ECO:0000256" key="4">
    <source>
        <dbReference type="ARBA" id="ARBA00023136"/>
    </source>
</evidence>
<keyword evidence="4 5" id="KW-0472">Membrane</keyword>
<gene>
    <name evidence="7" type="ORF">CHRIB12_LOCUS9849</name>
</gene>
<dbReference type="PROSITE" id="PS50262">
    <property type="entry name" value="G_PROTEIN_RECEP_F1_2"/>
    <property type="match status" value="1"/>
</dbReference>